<keyword evidence="2" id="KW-1185">Reference proteome</keyword>
<dbReference type="Proteomes" id="UP000253529">
    <property type="component" value="Unassembled WGS sequence"/>
</dbReference>
<gene>
    <name evidence="1" type="ORF">DFR50_1312</name>
</gene>
<comment type="caution">
    <text evidence="1">The sequence shown here is derived from an EMBL/GenBank/DDBJ whole genome shotgun (WGS) entry which is preliminary data.</text>
</comment>
<protein>
    <submittedName>
        <fullName evidence="1">Uncharacterized protein</fullName>
    </submittedName>
</protein>
<dbReference type="AlphaFoldDB" id="A0A366EVH0"/>
<accession>A0A366EVH0</accession>
<proteinExistence type="predicted"/>
<evidence type="ECO:0000313" key="2">
    <source>
        <dbReference type="Proteomes" id="UP000253529"/>
    </source>
</evidence>
<organism evidence="1 2">
    <name type="scientific">Roseiarcus fermentans</name>
    <dbReference type="NCBI Taxonomy" id="1473586"/>
    <lineage>
        <taxon>Bacteria</taxon>
        <taxon>Pseudomonadati</taxon>
        <taxon>Pseudomonadota</taxon>
        <taxon>Alphaproteobacteria</taxon>
        <taxon>Hyphomicrobiales</taxon>
        <taxon>Roseiarcaceae</taxon>
        <taxon>Roseiarcus</taxon>
    </lineage>
</organism>
<reference evidence="1 2" key="1">
    <citation type="submission" date="2018-06" db="EMBL/GenBank/DDBJ databases">
        <title>Genomic Encyclopedia of Type Strains, Phase IV (KMG-IV): sequencing the most valuable type-strain genomes for metagenomic binning, comparative biology and taxonomic classification.</title>
        <authorList>
            <person name="Goeker M."/>
        </authorList>
    </citation>
    <scope>NUCLEOTIDE SEQUENCE [LARGE SCALE GENOMIC DNA]</scope>
    <source>
        <strain evidence="1 2">DSM 24875</strain>
    </source>
</reference>
<name>A0A366EVH0_9HYPH</name>
<sequence length="55" mass="6136">MQTTPRASAVFLSGRRSERAGDPAQFHSLRWYPADSRIALCRGTLQKRRVHAGPA</sequence>
<evidence type="ECO:0000313" key="1">
    <source>
        <dbReference type="EMBL" id="RBP06382.1"/>
    </source>
</evidence>
<dbReference type="EMBL" id="QNRK01000031">
    <property type="protein sequence ID" value="RBP06382.1"/>
    <property type="molecule type" value="Genomic_DNA"/>
</dbReference>